<protein>
    <submittedName>
        <fullName evidence="1">Uncharacterized protein</fullName>
    </submittedName>
</protein>
<accession>A0ABT8VMG0</accession>
<dbReference type="RefSeq" id="WP_302881596.1">
    <property type="nucleotide sequence ID" value="NZ_JAUMKJ010000110.1"/>
</dbReference>
<gene>
    <name evidence="1" type="ORF">Q3C12_34775</name>
</gene>
<comment type="caution">
    <text evidence="1">The sequence shown here is derived from an EMBL/GenBank/DDBJ whole genome shotgun (WGS) entry which is preliminary data.</text>
</comment>
<evidence type="ECO:0000313" key="2">
    <source>
        <dbReference type="Proteomes" id="UP001168883"/>
    </source>
</evidence>
<organism evidence="1 2">
    <name type="scientific">Paenibacillus ehimensis</name>
    <dbReference type="NCBI Taxonomy" id="79264"/>
    <lineage>
        <taxon>Bacteria</taxon>
        <taxon>Bacillati</taxon>
        <taxon>Bacillota</taxon>
        <taxon>Bacilli</taxon>
        <taxon>Bacillales</taxon>
        <taxon>Paenibacillaceae</taxon>
        <taxon>Paenibacillus</taxon>
    </lineage>
</organism>
<proteinExistence type="predicted"/>
<sequence>MNRAQVRAWRGMTAVQKSRVGDALLNATIRDGAIIAPDGYDVSHRLKLEIRTTEAQRKHAKDRSTMGLFADENGGFVFSLFISCSTVAERFPTLTQSDMARLMFIGTYTGYEDGRLRYDNGTPLLRTSLEKLVGLSRARFSEFYNRLVTEDILREEDGEIDINPTVFQRGGSEVAGTEDYQRTRLYRRTVRDLYEAYGKGRDVKQLAIVYAVIPFLHFNTNIVCYNPQEYNAEKLKPMTLDKLAALLHYSDTQKLKIAMSSVMLGGRPVFGFVEDVNDKRKRRVIVNPRVVFAGNADGLRQVRGICALFN</sequence>
<dbReference type="EMBL" id="JAUMKJ010000110">
    <property type="protein sequence ID" value="MDO3682162.1"/>
    <property type="molecule type" value="Genomic_DNA"/>
</dbReference>
<reference evidence="1" key="1">
    <citation type="submission" date="2023-07" db="EMBL/GenBank/DDBJ databases">
        <authorList>
            <person name="Aktuganov G."/>
            <person name="Boyko T."/>
            <person name="Delegan Y."/>
            <person name="Galimzianova N."/>
            <person name="Gilvanova E."/>
            <person name="Korobov V."/>
            <person name="Kuzmina L."/>
            <person name="Melentiev A."/>
            <person name="Milman P."/>
            <person name="Ryabova A."/>
            <person name="Stupak E."/>
            <person name="Yasakov T."/>
            <person name="Zharikova N."/>
            <person name="Zhurenko E."/>
        </authorList>
    </citation>
    <scope>NUCLEOTIDE SEQUENCE</scope>
    <source>
        <strain evidence="1">IB-739</strain>
    </source>
</reference>
<evidence type="ECO:0000313" key="1">
    <source>
        <dbReference type="EMBL" id="MDO3682162.1"/>
    </source>
</evidence>
<name>A0ABT8VMG0_9BACL</name>
<keyword evidence="2" id="KW-1185">Reference proteome</keyword>
<dbReference type="Proteomes" id="UP001168883">
    <property type="component" value="Unassembled WGS sequence"/>
</dbReference>